<dbReference type="RefSeq" id="WP_168063305.1">
    <property type="nucleotide sequence ID" value="NZ_VTOW01000006.1"/>
</dbReference>
<evidence type="ECO:0000256" key="5">
    <source>
        <dbReference type="ARBA" id="ARBA00022741"/>
    </source>
</evidence>
<comment type="catalytic activity">
    <reaction evidence="8">
        <text>L-tyrosyl-[protein] + ATP = O-(5'-adenylyl)-L-tyrosyl-[protein] + diphosphate</text>
        <dbReference type="Rhea" id="RHEA:54288"/>
        <dbReference type="Rhea" id="RHEA-COMP:10136"/>
        <dbReference type="Rhea" id="RHEA-COMP:13846"/>
        <dbReference type="ChEBI" id="CHEBI:30616"/>
        <dbReference type="ChEBI" id="CHEBI:33019"/>
        <dbReference type="ChEBI" id="CHEBI:46858"/>
        <dbReference type="ChEBI" id="CHEBI:83624"/>
        <dbReference type="EC" id="2.7.7.108"/>
    </reaction>
</comment>
<comment type="catalytic activity">
    <reaction evidence="8">
        <text>L-tyrosyl-[protein] + UTP = O-(5'-uridylyl)-L-tyrosyl-[protein] + diphosphate</text>
        <dbReference type="Rhea" id="RHEA:83887"/>
        <dbReference type="Rhea" id="RHEA-COMP:10136"/>
        <dbReference type="Rhea" id="RHEA-COMP:20238"/>
        <dbReference type="ChEBI" id="CHEBI:33019"/>
        <dbReference type="ChEBI" id="CHEBI:46398"/>
        <dbReference type="ChEBI" id="CHEBI:46858"/>
        <dbReference type="ChEBI" id="CHEBI:90602"/>
    </reaction>
</comment>
<comment type="catalytic activity">
    <reaction evidence="8">
        <text>L-seryl-[protein] + UTP = O-(5'-uridylyl)-L-seryl-[protein] + diphosphate</text>
        <dbReference type="Rhea" id="RHEA:64604"/>
        <dbReference type="Rhea" id="RHEA-COMP:9863"/>
        <dbReference type="Rhea" id="RHEA-COMP:16635"/>
        <dbReference type="ChEBI" id="CHEBI:29999"/>
        <dbReference type="ChEBI" id="CHEBI:33019"/>
        <dbReference type="ChEBI" id="CHEBI:46398"/>
        <dbReference type="ChEBI" id="CHEBI:156051"/>
    </reaction>
</comment>
<sequence length="489" mass="55216">MRTLETLHFDNSFARLPAAFYSRLSPTPLPDPYLVHFNADAAGLIELNPNEGGRPEFVGYFAGNQLLPGSEPLAMLYSGHQFGVYVPQLGDGRAILLGEVRTRSGERWELQLKGAGRTPYSRDGDGRAVLRSTIREYLCGEAMHGLGIPTTRALSIVGSDQKVFRETVETAAVLLRLAPSHVRFGSFQIFYYRRQHEHLQTLADDVIAHHFPELAEKKERHALFLTEVVFRTARLMAEWQAVGFAHGVMNTDNMSILGLTFDYGPYGFMEAYDPGFVCNHSDHIGRYAFHRQPQIGLWNLSALAQALSPLISKEAASEALDQYEPVFNAHYITRMARKLGFKEFQSGDAPLLVDLLALLQANRIDYTNFFRALGNFKQAPGEKNADLRDRFIDAAAFDAWAERYRARLLADGARDEERKNAMDRVNPKYILRNYLAQTAIQKATLERNYTEIDRLLTLLKRPFDEQPDQDHYAAPPPEWAKGIQVSCSS</sequence>
<organism evidence="10 11">
    <name type="scientific">Candidatus Manganitrophus noduliformans</name>
    <dbReference type="NCBI Taxonomy" id="2606439"/>
    <lineage>
        <taxon>Bacteria</taxon>
        <taxon>Pseudomonadati</taxon>
        <taxon>Nitrospirota</taxon>
        <taxon>Nitrospiria</taxon>
        <taxon>Candidatus Troglogloeales</taxon>
        <taxon>Candidatus Manganitrophaceae</taxon>
        <taxon>Candidatus Manganitrophus</taxon>
    </lineage>
</organism>
<dbReference type="AlphaFoldDB" id="A0A7X6ID89"/>
<dbReference type="GO" id="GO:0005524">
    <property type="term" value="F:ATP binding"/>
    <property type="evidence" value="ECO:0007669"/>
    <property type="project" value="UniProtKB-UniRule"/>
</dbReference>
<keyword evidence="3 8" id="KW-0548">Nucleotidyltransferase</keyword>
<keyword evidence="11" id="KW-1185">Reference proteome</keyword>
<feature type="active site" description="Proton acceptor" evidence="8">
    <location>
        <position position="252"/>
    </location>
</feature>
<dbReference type="EC" id="2.7.7.108" evidence="8"/>
<comment type="catalytic activity">
    <reaction evidence="8">
        <text>L-threonyl-[protein] + ATP = 3-O-(5'-adenylyl)-L-threonyl-[protein] + diphosphate</text>
        <dbReference type="Rhea" id="RHEA:54292"/>
        <dbReference type="Rhea" id="RHEA-COMP:11060"/>
        <dbReference type="Rhea" id="RHEA-COMP:13847"/>
        <dbReference type="ChEBI" id="CHEBI:30013"/>
        <dbReference type="ChEBI" id="CHEBI:30616"/>
        <dbReference type="ChEBI" id="CHEBI:33019"/>
        <dbReference type="ChEBI" id="CHEBI:138113"/>
        <dbReference type="EC" id="2.7.7.108"/>
    </reaction>
</comment>
<dbReference type="GO" id="GO:0000287">
    <property type="term" value="F:magnesium ion binding"/>
    <property type="evidence" value="ECO:0007669"/>
    <property type="project" value="UniProtKB-UniRule"/>
</dbReference>
<comment type="similarity">
    <text evidence="1 8">Belongs to the SELO family.</text>
</comment>
<evidence type="ECO:0000256" key="4">
    <source>
        <dbReference type="ARBA" id="ARBA00022723"/>
    </source>
</evidence>
<dbReference type="EC" id="2.7.7.-" evidence="8"/>
<feature type="binding site" evidence="8">
    <location>
        <position position="93"/>
    </location>
    <ligand>
        <name>ATP</name>
        <dbReference type="ChEBI" id="CHEBI:30616"/>
    </ligand>
</feature>
<dbReference type="PANTHER" id="PTHR32057:SF14">
    <property type="entry name" value="PROTEIN ADENYLYLTRANSFERASE SELO, MITOCHONDRIAL"/>
    <property type="match status" value="1"/>
</dbReference>
<dbReference type="PANTHER" id="PTHR32057">
    <property type="entry name" value="PROTEIN ADENYLYLTRANSFERASE SELO, MITOCHONDRIAL"/>
    <property type="match status" value="1"/>
</dbReference>
<keyword evidence="7 8" id="KW-0460">Magnesium</keyword>
<evidence type="ECO:0000256" key="6">
    <source>
        <dbReference type="ARBA" id="ARBA00022840"/>
    </source>
</evidence>
<proteinExistence type="inferred from homology"/>
<comment type="cofactor">
    <cofactor evidence="8">
        <name>Mg(2+)</name>
        <dbReference type="ChEBI" id="CHEBI:18420"/>
    </cofactor>
    <cofactor evidence="8">
        <name>Mn(2+)</name>
        <dbReference type="ChEBI" id="CHEBI:29035"/>
    </cofactor>
</comment>
<evidence type="ECO:0000313" key="11">
    <source>
        <dbReference type="Proteomes" id="UP000534783"/>
    </source>
</evidence>
<dbReference type="Proteomes" id="UP000534783">
    <property type="component" value="Unassembled WGS sequence"/>
</dbReference>
<dbReference type="GO" id="GO:0070733">
    <property type="term" value="F:AMPylase activity"/>
    <property type="evidence" value="ECO:0007669"/>
    <property type="project" value="UniProtKB-EC"/>
</dbReference>
<feature type="binding site" evidence="8">
    <location>
        <position position="126"/>
    </location>
    <ligand>
        <name>ATP</name>
        <dbReference type="ChEBI" id="CHEBI:30616"/>
    </ligand>
</feature>
<dbReference type="NCBIfam" id="NF000658">
    <property type="entry name" value="PRK00029.1"/>
    <property type="match status" value="1"/>
</dbReference>
<gene>
    <name evidence="8" type="primary">ydiU</name>
    <name evidence="8" type="synonym">selO</name>
    <name evidence="10" type="ORF">MNODULE_21585</name>
</gene>
<keyword evidence="6 8" id="KW-0067">ATP-binding</keyword>
<evidence type="ECO:0000256" key="2">
    <source>
        <dbReference type="ARBA" id="ARBA00022679"/>
    </source>
</evidence>
<comment type="catalytic activity">
    <reaction evidence="8">
        <text>L-seryl-[protein] + ATP = 3-O-(5'-adenylyl)-L-seryl-[protein] + diphosphate</text>
        <dbReference type="Rhea" id="RHEA:58120"/>
        <dbReference type="Rhea" id="RHEA-COMP:9863"/>
        <dbReference type="Rhea" id="RHEA-COMP:15073"/>
        <dbReference type="ChEBI" id="CHEBI:29999"/>
        <dbReference type="ChEBI" id="CHEBI:30616"/>
        <dbReference type="ChEBI" id="CHEBI:33019"/>
        <dbReference type="ChEBI" id="CHEBI:142516"/>
        <dbReference type="EC" id="2.7.7.108"/>
    </reaction>
</comment>
<protein>
    <recommendedName>
        <fullName evidence="8">Protein nucleotidyltransferase YdiU</fullName>
        <ecNumber evidence="8">2.7.7.-</ecNumber>
    </recommendedName>
    <alternativeName>
        <fullName evidence="8">Protein adenylyltransferase YdiU</fullName>
        <ecNumber evidence="8">2.7.7.108</ecNumber>
    </alternativeName>
    <alternativeName>
        <fullName evidence="8">Protein uridylyltransferase YdiU</fullName>
        <ecNumber evidence="8">2.7.7.-</ecNumber>
    </alternativeName>
</protein>
<feature type="binding site" evidence="8">
    <location>
        <position position="262"/>
    </location>
    <ligand>
        <name>ATP</name>
        <dbReference type="ChEBI" id="CHEBI:30616"/>
    </ligand>
</feature>
<evidence type="ECO:0000256" key="8">
    <source>
        <dbReference type="HAMAP-Rule" id="MF_00692"/>
    </source>
</evidence>
<dbReference type="Pfam" id="PF02696">
    <property type="entry name" value="SelO"/>
    <property type="match status" value="1"/>
</dbReference>
<comment type="catalytic activity">
    <reaction evidence="8">
        <text>L-histidyl-[protein] + UTP = N(tele)-(5'-uridylyl)-L-histidyl-[protein] + diphosphate</text>
        <dbReference type="Rhea" id="RHEA:83891"/>
        <dbReference type="Rhea" id="RHEA-COMP:9745"/>
        <dbReference type="Rhea" id="RHEA-COMP:20239"/>
        <dbReference type="ChEBI" id="CHEBI:29979"/>
        <dbReference type="ChEBI" id="CHEBI:33019"/>
        <dbReference type="ChEBI" id="CHEBI:46398"/>
        <dbReference type="ChEBI" id="CHEBI:233474"/>
    </reaction>
</comment>
<name>A0A7X6ID89_9BACT</name>
<feature type="binding site" evidence="8">
    <location>
        <position position="253"/>
    </location>
    <ligand>
        <name>Mg(2+)</name>
        <dbReference type="ChEBI" id="CHEBI:18420"/>
    </ligand>
</feature>
<dbReference type="GO" id="GO:0030145">
    <property type="term" value="F:manganese ion binding"/>
    <property type="evidence" value="ECO:0007669"/>
    <property type="project" value="UniProtKB-UniRule"/>
</dbReference>
<feature type="binding site" evidence="8">
    <location>
        <position position="176"/>
    </location>
    <ligand>
        <name>ATP</name>
        <dbReference type="ChEBI" id="CHEBI:30616"/>
    </ligand>
</feature>
<comment type="function">
    <text evidence="8">Nucleotidyltransferase involved in the post-translational modification of proteins. It can catalyze the addition of adenosine monophosphate (AMP) or uridine monophosphate (UMP) to a protein, resulting in modifications known as AMPylation and UMPylation.</text>
</comment>
<keyword evidence="2 8" id="KW-0808">Transferase</keyword>
<evidence type="ECO:0000256" key="1">
    <source>
        <dbReference type="ARBA" id="ARBA00009747"/>
    </source>
</evidence>
<feature type="region of interest" description="Disordered" evidence="9">
    <location>
        <begin position="467"/>
        <end position="489"/>
    </location>
</feature>
<feature type="binding site" evidence="8">
    <location>
        <position position="125"/>
    </location>
    <ligand>
        <name>ATP</name>
        <dbReference type="ChEBI" id="CHEBI:30616"/>
    </ligand>
</feature>
<evidence type="ECO:0000256" key="7">
    <source>
        <dbReference type="ARBA" id="ARBA00022842"/>
    </source>
</evidence>
<dbReference type="HAMAP" id="MF_00692">
    <property type="entry name" value="SelO"/>
    <property type="match status" value="1"/>
</dbReference>
<comment type="caution">
    <text evidence="10">The sequence shown here is derived from an EMBL/GenBank/DDBJ whole genome shotgun (WGS) entry which is preliminary data.</text>
</comment>
<evidence type="ECO:0000256" key="9">
    <source>
        <dbReference type="SAM" id="MobiDB-lite"/>
    </source>
</evidence>
<evidence type="ECO:0000256" key="3">
    <source>
        <dbReference type="ARBA" id="ARBA00022695"/>
    </source>
</evidence>
<keyword evidence="4 8" id="KW-0479">Metal-binding</keyword>
<reference evidence="10 11" key="1">
    <citation type="journal article" date="2020" name="Nature">
        <title>Bacterial chemolithoautotrophy via manganese oxidation.</title>
        <authorList>
            <person name="Yu H."/>
            <person name="Leadbetter J.R."/>
        </authorList>
    </citation>
    <scope>NUCLEOTIDE SEQUENCE [LARGE SCALE GENOMIC DNA]</scope>
    <source>
        <strain evidence="10 11">Mn-1</strain>
    </source>
</reference>
<feature type="binding site" evidence="8">
    <location>
        <position position="183"/>
    </location>
    <ligand>
        <name>ATP</name>
        <dbReference type="ChEBI" id="CHEBI:30616"/>
    </ligand>
</feature>
<feature type="binding site" evidence="8">
    <location>
        <position position="262"/>
    </location>
    <ligand>
        <name>Mg(2+)</name>
        <dbReference type="ChEBI" id="CHEBI:18420"/>
    </ligand>
</feature>
<evidence type="ECO:0000313" key="10">
    <source>
        <dbReference type="EMBL" id="NKE73356.1"/>
    </source>
</evidence>
<keyword evidence="5 8" id="KW-0547">Nucleotide-binding</keyword>
<keyword evidence="8" id="KW-0464">Manganese</keyword>
<feature type="binding site" evidence="8">
    <location>
        <position position="113"/>
    </location>
    <ligand>
        <name>ATP</name>
        <dbReference type="ChEBI" id="CHEBI:30616"/>
    </ligand>
</feature>
<dbReference type="InterPro" id="IPR003846">
    <property type="entry name" value="SelO"/>
</dbReference>
<accession>A0A7X6ID89</accession>
<feature type="binding site" evidence="8">
    <location>
        <position position="90"/>
    </location>
    <ligand>
        <name>ATP</name>
        <dbReference type="ChEBI" id="CHEBI:30616"/>
    </ligand>
</feature>
<dbReference type="EMBL" id="VTOW01000006">
    <property type="protein sequence ID" value="NKE73356.1"/>
    <property type="molecule type" value="Genomic_DNA"/>
</dbReference>
<feature type="binding site" evidence="8">
    <location>
        <position position="92"/>
    </location>
    <ligand>
        <name>ATP</name>
        <dbReference type="ChEBI" id="CHEBI:30616"/>
    </ligand>
</feature>